<dbReference type="InterPro" id="IPR020846">
    <property type="entry name" value="MFS_dom"/>
</dbReference>
<name>A0A165AJL5_9AGAM</name>
<organism evidence="6 7">
    <name type="scientific">Sistotremastrum niveocremeum HHB9708</name>
    <dbReference type="NCBI Taxonomy" id="1314777"/>
    <lineage>
        <taxon>Eukaryota</taxon>
        <taxon>Fungi</taxon>
        <taxon>Dikarya</taxon>
        <taxon>Basidiomycota</taxon>
        <taxon>Agaricomycotina</taxon>
        <taxon>Agaricomycetes</taxon>
        <taxon>Sistotremastrales</taxon>
        <taxon>Sistotremastraceae</taxon>
        <taxon>Sertulicium</taxon>
        <taxon>Sertulicium niveocremeum</taxon>
    </lineage>
</organism>
<gene>
    <name evidence="6" type="ORF">SISNIDRAFT_434836</name>
</gene>
<dbReference type="InterPro" id="IPR011701">
    <property type="entry name" value="MFS"/>
</dbReference>
<protein>
    <submittedName>
        <fullName evidence="6">MFS general substrate transporter</fullName>
    </submittedName>
</protein>
<dbReference type="Proteomes" id="UP000076722">
    <property type="component" value="Unassembled WGS sequence"/>
</dbReference>
<keyword evidence="7" id="KW-1185">Reference proteome</keyword>
<feature type="transmembrane region" description="Helical" evidence="4">
    <location>
        <begin position="234"/>
        <end position="254"/>
    </location>
</feature>
<dbReference type="PROSITE" id="PS50850">
    <property type="entry name" value="MFS"/>
    <property type="match status" value="1"/>
</dbReference>
<dbReference type="GO" id="GO:0016020">
    <property type="term" value="C:membrane"/>
    <property type="evidence" value="ECO:0007669"/>
    <property type="project" value="UniProtKB-SubCell"/>
</dbReference>
<feature type="transmembrane region" description="Helical" evidence="4">
    <location>
        <begin position="204"/>
        <end position="222"/>
    </location>
</feature>
<feature type="transmembrane region" description="Helical" evidence="4">
    <location>
        <begin position="435"/>
        <end position="455"/>
    </location>
</feature>
<dbReference type="SUPFAM" id="SSF103473">
    <property type="entry name" value="MFS general substrate transporter"/>
    <property type="match status" value="1"/>
</dbReference>
<dbReference type="PANTHER" id="PTHR11360">
    <property type="entry name" value="MONOCARBOXYLATE TRANSPORTER"/>
    <property type="match status" value="1"/>
</dbReference>
<dbReference type="InterPro" id="IPR050327">
    <property type="entry name" value="Proton-linked_MCT"/>
</dbReference>
<dbReference type="InterPro" id="IPR036259">
    <property type="entry name" value="MFS_trans_sf"/>
</dbReference>
<dbReference type="Pfam" id="PF07690">
    <property type="entry name" value="MFS_1"/>
    <property type="match status" value="1"/>
</dbReference>
<sequence>MTSMSQPGQAQSYVESDSKDQVEIPDVDALELPDAIPLEKDLSGLTAVSETTCVQQVVPTHKDSEIDFPDGGFRAWLIVFGGACATFSSFGFVNAWGVFQAYYQETLLPDVPASTIAWIGSTQYALIFATGLPLGRLFDLGIYHTPLMVASVIQVVSTLLVGQCKEYWQFFLCQGVAVGLASGCIFGPTLAVVSHWFKKRRSTAYGILAVGSSVGGTVYPIMVRNLITKIGFPWTMRVLALILICSTGVVNLVMRRRLSPVKMPGGLFNPKAFKYPPFTLYTLACFVCFLGLYTVLTYIDVSASLAGIDPAFGVYLLAIANFSSAFGRVLTGILSDKMGCLTIMIPGTALAAVLTYAWPFARSLGPLIAIAILYGFSSGVFVGLVAIPLVHMGETADAGRRTGMLFTILSVAALVGPPISGAVAERSGGYEAVGFYAGSAILVSVALMIEVRYLITGHLFKGKF</sequence>
<feature type="transmembrane region" description="Helical" evidence="4">
    <location>
        <begin position="275"/>
        <end position="299"/>
    </location>
</feature>
<dbReference type="Gene3D" id="1.20.1250.20">
    <property type="entry name" value="MFS general substrate transporter like domains"/>
    <property type="match status" value="2"/>
</dbReference>
<dbReference type="PANTHER" id="PTHR11360:SF234">
    <property type="entry name" value="MFS-TYPE TRANSPORTER DBAD-RELATED"/>
    <property type="match status" value="1"/>
</dbReference>
<reference evidence="6 7" key="1">
    <citation type="journal article" date="2016" name="Mol. Biol. Evol.">
        <title>Comparative Genomics of Early-Diverging Mushroom-Forming Fungi Provides Insights into the Origins of Lignocellulose Decay Capabilities.</title>
        <authorList>
            <person name="Nagy L.G."/>
            <person name="Riley R."/>
            <person name="Tritt A."/>
            <person name="Adam C."/>
            <person name="Daum C."/>
            <person name="Floudas D."/>
            <person name="Sun H."/>
            <person name="Yadav J.S."/>
            <person name="Pangilinan J."/>
            <person name="Larsson K.H."/>
            <person name="Matsuura K."/>
            <person name="Barry K."/>
            <person name="Labutti K."/>
            <person name="Kuo R."/>
            <person name="Ohm R.A."/>
            <person name="Bhattacharya S.S."/>
            <person name="Shirouzu T."/>
            <person name="Yoshinaga Y."/>
            <person name="Martin F.M."/>
            <person name="Grigoriev I.V."/>
            <person name="Hibbett D.S."/>
        </authorList>
    </citation>
    <scope>NUCLEOTIDE SEQUENCE [LARGE SCALE GENOMIC DNA]</scope>
    <source>
        <strain evidence="6 7">HHB9708</strain>
    </source>
</reference>
<proteinExistence type="inferred from homology"/>
<feature type="transmembrane region" description="Helical" evidence="4">
    <location>
        <begin position="364"/>
        <end position="390"/>
    </location>
</feature>
<evidence type="ECO:0000256" key="3">
    <source>
        <dbReference type="SAM" id="MobiDB-lite"/>
    </source>
</evidence>
<feature type="transmembrane region" description="Helical" evidence="4">
    <location>
        <begin position="142"/>
        <end position="161"/>
    </location>
</feature>
<accession>A0A165AJL5</accession>
<keyword evidence="4" id="KW-0812">Transmembrane</keyword>
<feature type="transmembrane region" description="Helical" evidence="4">
    <location>
        <begin position="167"/>
        <end position="192"/>
    </location>
</feature>
<dbReference type="EMBL" id="KV419394">
    <property type="protein sequence ID" value="KZS99111.1"/>
    <property type="molecule type" value="Genomic_DNA"/>
</dbReference>
<evidence type="ECO:0000259" key="5">
    <source>
        <dbReference type="PROSITE" id="PS50850"/>
    </source>
</evidence>
<dbReference type="GO" id="GO:0022857">
    <property type="term" value="F:transmembrane transporter activity"/>
    <property type="evidence" value="ECO:0007669"/>
    <property type="project" value="InterPro"/>
</dbReference>
<feature type="transmembrane region" description="Helical" evidence="4">
    <location>
        <begin position="75"/>
        <end position="96"/>
    </location>
</feature>
<feature type="region of interest" description="Disordered" evidence="3">
    <location>
        <begin position="1"/>
        <end position="20"/>
    </location>
</feature>
<evidence type="ECO:0000256" key="4">
    <source>
        <dbReference type="SAM" id="Phobius"/>
    </source>
</evidence>
<feature type="transmembrane region" description="Helical" evidence="4">
    <location>
        <begin position="116"/>
        <end position="135"/>
    </location>
</feature>
<feature type="domain" description="Major facilitator superfamily (MFS) profile" evidence="5">
    <location>
        <begin position="277"/>
        <end position="464"/>
    </location>
</feature>
<feature type="transmembrane region" description="Helical" evidence="4">
    <location>
        <begin position="338"/>
        <end position="358"/>
    </location>
</feature>
<evidence type="ECO:0000256" key="1">
    <source>
        <dbReference type="ARBA" id="ARBA00004141"/>
    </source>
</evidence>
<comment type="subcellular location">
    <subcellularLocation>
        <location evidence="1">Membrane</location>
        <topology evidence="1">Multi-pass membrane protein</topology>
    </subcellularLocation>
</comment>
<dbReference type="OrthoDB" id="6509908at2759"/>
<feature type="transmembrane region" description="Helical" evidence="4">
    <location>
        <begin position="402"/>
        <end position="423"/>
    </location>
</feature>
<keyword evidence="4" id="KW-1133">Transmembrane helix</keyword>
<evidence type="ECO:0000313" key="7">
    <source>
        <dbReference type="Proteomes" id="UP000076722"/>
    </source>
</evidence>
<keyword evidence="4" id="KW-0472">Membrane</keyword>
<comment type="similarity">
    <text evidence="2">Belongs to the major facilitator superfamily. Monocarboxylate porter (TC 2.A.1.13) family.</text>
</comment>
<evidence type="ECO:0000313" key="6">
    <source>
        <dbReference type="EMBL" id="KZS99111.1"/>
    </source>
</evidence>
<feature type="transmembrane region" description="Helical" evidence="4">
    <location>
        <begin position="311"/>
        <end position="331"/>
    </location>
</feature>
<dbReference type="AlphaFoldDB" id="A0A165AJL5"/>
<feature type="compositionally biased region" description="Polar residues" evidence="3">
    <location>
        <begin position="1"/>
        <end position="15"/>
    </location>
</feature>
<evidence type="ECO:0000256" key="2">
    <source>
        <dbReference type="ARBA" id="ARBA00006727"/>
    </source>
</evidence>